<keyword evidence="1" id="KW-1133">Transmembrane helix</keyword>
<feature type="transmembrane region" description="Helical" evidence="1">
    <location>
        <begin position="57"/>
        <end position="77"/>
    </location>
</feature>
<proteinExistence type="predicted"/>
<keyword evidence="3" id="KW-1185">Reference proteome</keyword>
<name>A0A1H5GAI0_9FLAO</name>
<keyword evidence="1" id="KW-0812">Transmembrane</keyword>
<feature type="transmembrane region" description="Helical" evidence="1">
    <location>
        <begin position="89"/>
        <end position="110"/>
    </location>
</feature>
<accession>A0A1H5GAI0</accession>
<gene>
    <name evidence="2" type="ORF">SAMN05444353_0830</name>
</gene>
<dbReference type="Proteomes" id="UP000183071">
    <property type="component" value="Unassembled WGS sequence"/>
</dbReference>
<dbReference type="PANTHER" id="PTHR37309">
    <property type="entry name" value="SLR0284 PROTEIN"/>
    <property type="match status" value="1"/>
</dbReference>
<evidence type="ECO:0000256" key="1">
    <source>
        <dbReference type="SAM" id="Phobius"/>
    </source>
</evidence>
<dbReference type="PANTHER" id="PTHR37309:SF1">
    <property type="entry name" value="SLR0284 PROTEIN"/>
    <property type="match status" value="1"/>
</dbReference>
<dbReference type="InterPro" id="IPR007165">
    <property type="entry name" value="Phage_holin_4_2"/>
</dbReference>
<sequence length="114" mass="12492">MNTFLKILLTALAVILLSNILPGVAISGYLSAIIVAVVIALLNMFVRPLLVFFTLPATLVTFGLFLFVINAIIILLADKLVDGFSVSGFFAALFFSILLSIFRSFLFSLFKEKK</sequence>
<dbReference type="EMBL" id="FNUE01000001">
    <property type="protein sequence ID" value="SEE12504.1"/>
    <property type="molecule type" value="Genomic_DNA"/>
</dbReference>
<evidence type="ECO:0000313" key="3">
    <source>
        <dbReference type="Proteomes" id="UP000183071"/>
    </source>
</evidence>
<protein>
    <submittedName>
        <fullName evidence="2">Membrane protein</fullName>
    </submittedName>
</protein>
<dbReference type="RefSeq" id="WP_053973573.1">
    <property type="nucleotide sequence ID" value="NZ_FNUE01000001.1"/>
</dbReference>
<dbReference type="Pfam" id="PF04020">
    <property type="entry name" value="Phage_holin_4_2"/>
    <property type="match status" value="1"/>
</dbReference>
<organism evidence="2 3">
    <name type="scientific">Polaribacter dokdonensis DSW-5</name>
    <dbReference type="NCBI Taxonomy" id="1300348"/>
    <lineage>
        <taxon>Bacteria</taxon>
        <taxon>Pseudomonadati</taxon>
        <taxon>Bacteroidota</taxon>
        <taxon>Flavobacteriia</taxon>
        <taxon>Flavobacteriales</taxon>
        <taxon>Flavobacteriaceae</taxon>
    </lineage>
</organism>
<keyword evidence="1" id="KW-0472">Membrane</keyword>
<evidence type="ECO:0000313" key="2">
    <source>
        <dbReference type="EMBL" id="SEE12504.1"/>
    </source>
</evidence>
<reference evidence="2 3" key="1">
    <citation type="submission" date="2016-10" db="EMBL/GenBank/DDBJ databases">
        <authorList>
            <person name="Varghese N."/>
            <person name="Submissions S."/>
        </authorList>
    </citation>
    <scope>NUCLEOTIDE SEQUENCE [LARGE SCALE GENOMIC DNA]</scope>
    <source>
        <strain evidence="2 3">DSW-5</strain>
    </source>
</reference>
<comment type="caution">
    <text evidence="2">The sequence shown here is derived from an EMBL/GenBank/DDBJ whole genome shotgun (WGS) entry which is preliminary data.</text>
</comment>